<proteinExistence type="predicted"/>
<reference evidence="1" key="1">
    <citation type="submission" date="2020-06" db="EMBL/GenBank/DDBJ databases">
        <title>Whole Genome Sequence of Halomonas aquamarina MB598.</title>
        <authorList>
            <person name="Pervaiz M."/>
            <person name="Fariq A."/>
            <person name="Yasmin A."/>
            <person name="Welch M."/>
        </authorList>
    </citation>
    <scope>NUCLEOTIDE SEQUENCE</scope>
    <source>
        <strain evidence="1">MB598</strain>
    </source>
</reference>
<comment type="caution">
    <text evidence="1">The sequence shown here is derived from an EMBL/GenBank/DDBJ whole genome shotgun (WGS) entry which is preliminary data.</text>
</comment>
<dbReference type="Proteomes" id="UP001319846">
    <property type="component" value="Unassembled WGS sequence"/>
</dbReference>
<name>A0ACC5VRU8_9GAMM</name>
<keyword evidence="2" id="KW-1185">Reference proteome</keyword>
<gene>
    <name evidence="1" type="ORF">HW452_05190</name>
</gene>
<accession>A0ACC5VRU8</accession>
<evidence type="ECO:0000313" key="2">
    <source>
        <dbReference type="Proteomes" id="UP001319846"/>
    </source>
</evidence>
<protein>
    <submittedName>
        <fullName evidence="1">Terminase small subunit</fullName>
    </submittedName>
</protein>
<dbReference type="EMBL" id="JABYQT010000002">
    <property type="protein sequence ID" value="MBZ5486916.1"/>
    <property type="molecule type" value="Genomic_DNA"/>
</dbReference>
<evidence type="ECO:0000313" key="1">
    <source>
        <dbReference type="EMBL" id="MBZ5486916.1"/>
    </source>
</evidence>
<organism evidence="1 2">
    <name type="scientific">Vreelandella aquamarina</name>
    <dbReference type="NCBI Taxonomy" id="77097"/>
    <lineage>
        <taxon>Bacteria</taxon>
        <taxon>Pseudomonadati</taxon>
        <taxon>Pseudomonadota</taxon>
        <taxon>Gammaproteobacteria</taxon>
        <taxon>Oceanospirillales</taxon>
        <taxon>Halomonadaceae</taxon>
        <taxon>Vreelandella</taxon>
    </lineage>
</organism>
<sequence>MNKTTAKEAVALTARQSRFVDEYLIDLNAKQAAIRAGYAERSAEVTASRLLSNAKVATAIQERMGARSERTKITADMVLYRWWEIATADAAELTQLRRGCCRYCHGDDHQFQWADEAEFDRALASAEIGKEPSDDGGFGFRDFHLPHPGCPKCGGEGVPRVYAEDTRNLTGSAKLLFAGVKQTKDGLEIKMQDQAKALENVARHLGMFTDRVDHVSSDGSMTPKPTTIELVAPHDYSEDSATS</sequence>